<sequence>MKTTLIGACLISFSLQTFAKDVWECGNAVLQDLCQNQKCTGGRPADMDKLTISIQGQKNVAICSDRSCWRGEGSISHQNTQSILKIHNIHWQDRDKPNAANNYVLAINRTTQALYFEGKNENHPVACRAV</sequence>
<evidence type="ECO:0000313" key="4">
    <source>
        <dbReference type="Proteomes" id="UP000327478"/>
    </source>
</evidence>
<feature type="chain" id="PRO_5044623657" evidence="1">
    <location>
        <begin position="20"/>
        <end position="130"/>
    </location>
</feature>
<evidence type="ECO:0000313" key="2">
    <source>
        <dbReference type="EMBL" id="MQW91780.1"/>
    </source>
</evidence>
<dbReference type="Proteomes" id="UP000327478">
    <property type="component" value="Chromosome"/>
</dbReference>
<dbReference type="Proteomes" id="UP000480556">
    <property type="component" value="Unassembled WGS sequence"/>
</dbReference>
<accession>A0A5Q0P433</accession>
<feature type="signal peptide" evidence="1">
    <location>
        <begin position="1"/>
        <end position="19"/>
    </location>
</feature>
<name>A0A5Q0P433_9GAMM</name>
<dbReference type="AlphaFoldDB" id="A0A5Q0P433"/>
<keyword evidence="4" id="KW-1185">Reference proteome</keyword>
<protein>
    <submittedName>
        <fullName evidence="2">Uncharacterized protein</fullName>
    </submittedName>
</protein>
<proteinExistence type="predicted"/>
<gene>
    <name evidence="3" type="ORF">GFH30_08925</name>
    <name evidence="2" type="ORF">GHJ48_05125</name>
</gene>
<evidence type="ECO:0000313" key="3">
    <source>
        <dbReference type="EMBL" id="QGA11504.1"/>
    </source>
</evidence>
<keyword evidence="1" id="KW-0732">Signal</keyword>
<dbReference type="EMBL" id="WITK01000005">
    <property type="protein sequence ID" value="MQW91780.1"/>
    <property type="molecule type" value="Genomic_DNA"/>
</dbReference>
<organism evidence="2 5">
    <name type="scientific">Acinetobacter wanghuae</name>
    <dbReference type="NCBI Taxonomy" id="2662362"/>
    <lineage>
        <taxon>Bacteria</taxon>
        <taxon>Pseudomonadati</taxon>
        <taxon>Pseudomonadota</taxon>
        <taxon>Gammaproteobacteria</taxon>
        <taxon>Moraxellales</taxon>
        <taxon>Moraxellaceae</taxon>
        <taxon>Acinetobacter</taxon>
    </lineage>
</organism>
<dbReference type="RefSeq" id="WP_153371896.1">
    <property type="nucleotide sequence ID" value="NZ_CP045650.1"/>
</dbReference>
<evidence type="ECO:0000313" key="5">
    <source>
        <dbReference type="Proteomes" id="UP000480556"/>
    </source>
</evidence>
<reference evidence="4 5" key="1">
    <citation type="submission" date="2019-10" db="EMBL/GenBank/DDBJ databases">
        <authorList>
            <person name="Dong K."/>
        </authorList>
    </citation>
    <scope>NUCLEOTIDE SEQUENCE [LARGE SCALE GENOMIC DNA]</scope>
    <source>
        <strain evidence="3">Dk386</strain>
        <strain evidence="4">dk386</strain>
        <strain evidence="5">dk771</strain>
        <strain evidence="2">Dk771</strain>
    </source>
</reference>
<evidence type="ECO:0000256" key="1">
    <source>
        <dbReference type="SAM" id="SignalP"/>
    </source>
</evidence>
<dbReference type="EMBL" id="CP045650">
    <property type="protein sequence ID" value="QGA11504.1"/>
    <property type="molecule type" value="Genomic_DNA"/>
</dbReference>